<proteinExistence type="predicted"/>
<dbReference type="AlphaFoldDB" id="A0A158QLT3"/>
<dbReference type="EMBL" id="UZAF01016590">
    <property type="protein sequence ID" value="VDO30762.1"/>
    <property type="molecule type" value="Genomic_DNA"/>
</dbReference>
<dbReference type="WBParaSite" id="HPLM_0000704801-mRNA-1">
    <property type="protein sequence ID" value="HPLM_0000704801-mRNA-1"/>
    <property type="gene ID" value="HPLM_0000704801"/>
</dbReference>
<evidence type="ECO:0000313" key="4">
    <source>
        <dbReference type="WBParaSite" id="HPLM_0000704801-mRNA-1"/>
    </source>
</evidence>
<evidence type="ECO:0000313" key="2">
    <source>
        <dbReference type="EMBL" id="VDO30762.1"/>
    </source>
</evidence>
<reference evidence="2 3" key="2">
    <citation type="submission" date="2018-11" db="EMBL/GenBank/DDBJ databases">
        <authorList>
            <consortium name="Pathogen Informatics"/>
        </authorList>
    </citation>
    <scope>NUCLEOTIDE SEQUENCE [LARGE SCALE GENOMIC DNA]</scope>
    <source>
        <strain evidence="2 3">MHpl1</strain>
    </source>
</reference>
<reference evidence="4" key="1">
    <citation type="submission" date="2016-04" db="UniProtKB">
        <authorList>
            <consortium name="WormBaseParasite"/>
        </authorList>
    </citation>
    <scope>IDENTIFICATION</scope>
</reference>
<evidence type="ECO:0000313" key="3">
    <source>
        <dbReference type="Proteomes" id="UP000268014"/>
    </source>
</evidence>
<feature type="compositionally biased region" description="Basic and acidic residues" evidence="1">
    <location>
        <begin position="85"/>
        <end position="118"/>
    </location>
</feature>
<feature type="compositionally biased region" description="Pro residues" evidence="1">
    <location>
        <begin position="14"/>
        <end position="42"/>
    </location>
</feature>
<keyword evidence="3" id="KW-1185">Reference proteome</keyword>
<evidence type="ECO:0000256" key="1">
    <source>
        <dbReference type="SAM" id="MobiDB-lite"/>
    </source>
</evidence>
<sequence>MENDQYEQLGPKSGLPPPPPPPDAPPPPANPPPPPPPPPPPNGDKHSKKIPILPARTPGNIGQFALRPGDDVDLSSDRTGVNGSEDAKAKQSKSKDPTDVQSAEKEKGKSKTKHDASDLKPYSEPVENAENMSCDYSSTPGDQFHTDGINGGAISMTEKVSMGVVPPPPSLPPPPLAPSSSFTSGAKTPLSSPGSEYEQLGPSSQIVSEPPPPPDLDSYPSSKVGKTVRADGKKAAKQYVHSMKLQKLLIALVLVVVSIAQQVFNPWEGLRIFQQFPTQPPYYIDHYKSYGYETDEKGNVWTGNDNAKFMIFARSSYP</sequence>
<feature type="compositionally biased region" description="Pro residues" evidence="1">
    <location>
        <begin position="165"/>
        <end position="177"/>
    </location>
</feature>
<name>A0A158QLT3_HAEPC</name>
<gene>
    <name evidence="2" type="ORF">HPLM_LOCUS7040</name>
</gene>
<protein>
    <submittedName>
        <fullName evidence="4">WH2 domain-containing protein</fullName>
    </submittedName>
</protein>
<organism evidence="4">
    <name type="scientific">Haemonchus placei</name>
    <name type="common">Barber's pole worm</name>
    <dbReference type="NCBI Taxonomy" id="6290"/>
    <lineage>
        <taxon>Eukaryota</taxon>
        <taxon>Metazoa</taxon>
        <taxon>Ecdysozoa</taxon>
        <taxon>Nematoda</taxon>
        <taxon>Chromadorea</taxon>
        <taxon>Rhabditida</taxon>
        <taxon>Rhabditina</taxon>
        <taxon>Rhabditomorpha</taxon>
        <taxon>Strongyloidea</taxon>
        <taxon>Trichostrongylidae</taxon>
        <taxon>Haemonchus</taxon>
    </lineage>
</organism>
<feature type="region of interest" description="Disordered" evidence="1">
    <location>
        <begin position="1"/>
        <end position="227"/>
    </location>
</feature>
<dbReference type="Proteomes" id="UP000268014">
    <property type="component" value="Unassembled WGS sequence"/>
</dbReference>
<feature type="compositionally biased region" description="Polar residues" evidence="1">
    <location>
        <begin position="130"/>
        <end position="141"/>
    </location>
</feature>
<accession>A0A158QLT3</accession>
<dbReference type="OrthoDB" id="5800970at2759"/>
<feature type="compositionally biased region" description="Polar residues" evidence="1">
    <location>
        <begin position="182"/>
        <end position="194"/>
    </location>
</feature>